<comment type="caution">
    <text evidence="2">The sequence shown here is derived from an EMBL/GenBank/DDBJ whole genome shotgun (WGS) entry which is preliminary data.</text>
</comment>
<evidence type="ECO:0000256" key="1">
    <source>
        <dbReference type="SAM" id="SignalP"/>
    </source>
</evidence>
<feature type="chain" id="PRO_5009177044" description="Peptidylprolyl isomerase" evidence="1">
    <location>
        <begin position="26"/>
        <end position="234"/>
    </location>
</feature>
<organism evidence="2 3">
    <name type="scientific">Desulfuribacillus alkaliarsenatis</name>
    <dbReference type="NCBI Taxonomy" id="766136"/>
    <lineage>
        <taxon>Bacteria</taxon>
        <taxon>Bacillati</taxon>
        <taxon>Bacillota</taxon>
        <taxon>Desulfuribacillia</taxon>
        <taxon>Desulfuribacillales</taxon>
        <taxon>Desulfuribacillaceae</taxon>
        <taxon>Desulfuribacillus</taxon>
    </lineage>
</organism>
<dbReference type="InterPro" id="IPR027304">
    <property type="entry name" value="Trigger_fact/SurA_dom_sf"/>
</dbReference>
<evidence type="ECO:0008006" key="4">
    <source>
        <dbReference type="Google" id="ProtNLM"/>
    </source>
</evidence>
<protein>
    <recommendedName>
        <fullName evidence="4">Peptidylprolyl isomerase</fullName>
    </recommendedName>
</protein>
<accession>A0A1E5G3L4</accession>
<dbReference type="AlphaFoldDB" id="A0A1E5G3L4"/>
<name>A0A1E5G3L4_9FIRM</name>
<keyword evidence="1" id="KW-0732">Signal</keyword>
<dbReference type="PROSITE" id="PS51257">
    <property type="entry name" value="PROKAR_LIPOPROTEIN"/>
    <property type="match status" value="1"/>
</dbReference>
<dbReference type="Proteomes" id="UP000094296">
    <property type="component" value="Unassembled WGS sequence"/>
</dbReference>
<dbReference type="EMBL" id="MIJE01000006">
    <property type="protein sequence ID" value="OEF97679.1"/>
    <property type="molecule type" value="Genomic_DNA"/>
</dbReference>
<dbReference type="PANTHER" id="PTHR47245">
    <property type="entry name" value="PEPTIDYLPROLYL ISOMERASE"/>
    <property type="match status" value="1"/>
</dbReference>
<dbReference type="Gene3D" id="1.10.4030.10">
    <property type="entry name" value="Porin chaperone SurA, peptide-binding domain"/>
    <property type="match status" value="1"/>
</dbReference>
<keyword evidence="3" id="KW-1185">Reference proteome</keyword>
<dbReference type="STRING" id="766136.BHF68_14350"/>
<dbReference type="Pfam" id="PF13624">
    <property type="entry name" value="SurA_N_3"/>
    <property type="match status" value="1"/>
</dbReference>
<sequence length="234" mass="26263">MLRKILLLSTVAILSFAIVACSGNAEPEEVDFTPATGDDANVVDGEAVAIVNGQEISVEEFNGMMGSMKAMYAQSGFDFEDEEAIGMLQELEQQVLNNLISMEVLRQEAEGNGYEVTEEEIDVEIDQLKVQFGTDEEFAEVLAANSMTLEQLRNSIGNEILIDRFVENEMPQPSVTEEEALVLYEEYSMMQEDMPAFEEVRDMIEDELRQQKLDQQIGQVIQTLVEESDIEILI</sequence>
<dbReference type="InterPro" id="IPR050245">
    <property type="entry name" value="PrsA_foldase"/>
</dbReference>
<feature type="signal peptide" evidence="1">
    <location>
        <begin position="1"/>
        <end position="25"/>
    </location>
</feature>
<dbReference type="PANTHER" id="PTHR47245:SF2">
    <property type="entry name" value="PEPTIDYL-PROLYL CIS-TRANS ISOMERASE HP_0175-RELATED"/>
    <property type="match status" value="1"/>
</dbReference>
<proteinExistence type="predicted"/>
<evidence type="ECO:0000313" key="2">
    <source>
        <dbReference type="EMBL" id="OEF97679.1"/>
    </source>
</evidence>
<dbReference type="SUPFAM" id="SSF109998">
    <property type="entry name" value="Triger factor/SurA peptide-binding domain-like"/>
    <property type="match status" value="1"/>
</dbReference>
<reference evidence="2 3" key="1">
    <citation type="submission" date="2016-09" db="EMBL/GenBank/DDBJ databases">
        <title>Draft genome sequence for the type strain of Desulfuribacillus alkaliarsenatis AHT28, an obligately anaerobic, sulfidogenic bacterium isolated from Russian soda lake sediments.</title>
        <authorList>
            <person name="Abin C.A."/>
            <person name="Hollibaugh J.T."/>
        </authorList>
    </citation>
    <scope>NUCLEOTIDE SEQUENCE [LARGE SCALE GENOMIC DNA]</scope>
    <source>
        <strain evidence="2 3">AHT28</strain>
    </source>
</reference>
<gene>
    <name evidence="2" type="ORF">BHF68_14350</name>
</gene>
<dbReference type="RefSeq" id="WP_069642627.1">
    <property type="nucleotide sequence ID" value="NZ_MIJE01000006.1"/>
</dbReference>
<evidence type="ECO:0000313" key="3">
    <source>
        <dbReference type="Proteomes" id="UP000094296"/>
    </source>
</evidence>